<dbReference type="EMBL" id="KZ826109">
    <property type="protein sequence ID" value="PYH88280.1"/>
    <property type="molecule type" value="Genomic_DNA"/>
</dbReference>
<dbReference type="SMART" id="SM00822">
    <property type="entry name" value="PKS_KR"/>
    <property type="match status" value="1"/>
</dbReference>
<dbReference type="AlphaFoldDB" id="A0A319CU53"/>
<dbReference type="SUPFAM" id="SSF51735">
    <property type="entry name" value="NAD(P)-binding Rossmann-fold domains"/>
    <property type="match status" value="1"/>
</dbReference>
<evidence type="ECO:0000256" key="4">
    <source>
        <dbReference type="ARBA" id="ARBA00037096"/>
    </source>
</evidence>
<comment type="function">
    <text evidence="4">Putative oxidoreductase.</text>
</comment>
<keyword evidence="3" id="KW-0560">Oxidoreductase</keyword>
<dbReference type="Proteomes" id="UP000247810">
    <property type="component" value="Unassembled WGS sequence"/>
</dbReference>
<keyword evidence="2" id="KW-0521">NADP</keyword>
<dbReference type="Pfam" id="PF00106">
    <property type="entry name" value="adh_short"/>
    <property type="match status" value="1"/>
</dbReference>
<dbReference type="InterPro" id="IPR057326">
    <property type="entry name" value="KR_dom"/>
</dbReference>
<organism evidence="6 7">
    <name type="scientific">Aspergillus ellipticus CBS 707.79</name>
    <dbReference type="NCBI Taxonomy" id="1448320"/>
    <lineage>
        <taxon>Eukaryota</taxon>
        <taxon>Fungi</taxon>
        <taxon>Dikarya</taxon>
        <taxon>Ascomycota</taxon>
        <taxon>Pezizomycotina</taxon>
        <taxon>Eurotiomycetes</taxon>
        <taxon>Eurotiomycetidae</taxon>
        <taxon>Eurotiales</taxon>
        <taxon>Aspergillaceae</taxon>
        <taxon>Aspergillus</taxon>
        <taxon>Aspergillus subgen. Circumdati</taxon>
    </lineage>
</organism>
<dbReference type="InterPro" id="IPR036291">
    <property type="entry name" value="NAD(P)-bd_dom_sf"/>
</dbReference>
<accession>A0A319CU53</accession>
<dbReference type="PROSITE" id="PS00061">
    <property type="entry name" value="ADH_SHORT"/>
    <property type="match status" value="1"/>
</dbReference>
<evidence type="ECO:0000259" key="5">
    <source>
        <dbReference type="SMART" id="SM00822"/>
    </source>
</evidence>
<comment type="similarity">
    <text evidence="1">Belongs to the short-chain dehydrogenases/reductases (SDR) family.</text>
</comment>
<dbReference type="GO" id="GO:0016020">
    <property type="term" value="C:membrane"/>
    <property type="evidence" value="ECO:0007669"/>
    <property type="project" value="TreeGrafter"/>
</dbReference>
<dbReference type="PANTHER" id="PTHR44196">
    <property type="entry name" value="DEHYDROGENASE/REDUCTASE SDR FAMILY MEMBER 7B"/>
    <property type="match status" value="1"/>
</dbReference>
<reference evidence="6 7" key="1">
    <citation type="submission" date="2018-02" db="EMBL/GenBank/DDBJ databases">
        <title>The genomes of Aspergillus section Nigri reveals drivers in fungal speciation.</title>
        <authorList>
            <consortium name="DOE Joint Genome Institute"/>
            <person name="Vesth T.C."/>
            <person name="Nybo J."/>
            <person name="Theobald S."/>
            <person name="Brandl J."/>
            <person name="Frisvad J.C."/>
            <person name="Nielsen K.F."/>
            <person name="Lyhne E.K."/>
            <person name="Kogle M.E."/>
            <person name="Kuo A."/>
            <person name="Riley R."/>
            <person name="Clum A."/>
            <person name="Nolan M."/>
            <person name="Lipzen A."/>
            <person name="Salamov A."/>
            <person name="Henrissat B."/>
            <person name="Wiebenga A."/>
            <person name="De vries R.P."/>
            <person name="Grigoriev I.V."/>
            <person name="Mortensen U.H."/>
            <person name="Andersen M.R."/>
            <person name="Baker S.E."/>
        </authorList>
    </citation>
    <scope>NUCLEOTIDE SEQUENCE [LARGE SCALE GENOMIC DNA]</scope>
    <source>
        <strain evidence="6 7">CBS 707.79</strain>
    </source>
</reference>
<dbReference type="VEuPathDB" id="FungiDB:BO71DRAFT_404006"/>
<dbReference type="InterPro" id="IPR002347">
    <property type="entry name" value="SDR_fam"/>
</dbReference>
<protein>
    <submittedName>
        <fullName evidence="6">NAD(P)-binding protein</fullName>
    </submittedName>
</protein>
<evidence type="ECO:0000313" key="6">
    <source>
        <dbReference type="EMBL" id="PYH88280.1"/>
    </source>
</evidence>
<dbReference type="GO" id="GO:0016491">
    <property type="term" value="F:oxidoreductase activity"/>
    <property type="evidence" value="ECO:0007669"/>
    <property type="project" value="UniProtKB-KW"/>
</dbReference>
<dbReference type="PANTHER" id="PTHR44196:SF1">
    <property type="entry name" value="DEHYDROGENASE_REDUCTASE SDR FAMILY MEMBER 7B"/>
    <property type="match status" value="1"/>
</dbReference>
<dbReference type="Gene3D" id="3.40.50.720">
    <property type="entry name" value="NAD(P)-binding Rossmann-like Domain"/>
    <property type="match status" value="1"/>
</dbReference>
<dbReference type="STRING" id="1448320.A0A319CU53"/>
<evidence type="ECO:0000256" key="2">
    <source>
        <dbReference type="ARBA" id="ARBA00022857"/>
    </source>
</evidence>
<sequence length="275" mass="29168">MADRITTVLIIGATSGIGEAFARRFHAAGKQVIITGRRAERLQQLSQELPGLDTRAWDITDSATLSTHVADILASHPTLDTVFVNAGIQRSFSMLDSSISTPESITSEIQANLTAPILISRAFLPHLLARASAGHPANLLITSSSIGYFPLPFYPVYCATKAAIHAFLVSLRAQVGFAAPDIQRNLSVVEVVPPYTDTGLDAAHRARIMAMQGGPDKAFAPMPLDEYIDAALPRILTPGPDGKLPKEVGVGFGQVGVDAWRGAFGPGLEGMGLNC</sequence>
<evidence type="ECO:0000313" key="7">
    <source>
        <dbReference type="Proteomes" id="UP000247810"/>
    </source>
</evidence>
<dbReference type="OrthoDB" id="37659at2759"/>
<evidence type="ECO:0000256" key="1">
    <source>
        <dbReference type="ARBA" id="ARBA00006484"/>
    </source>
</evidence>
<gene>
    <name evidence="6" type="ORF">BO71DRAFT_404006</name>
</gene>
<dbReference type="PRINTS" id="PR00081">
    <property type="entry name" value="GDHRDH"/>
</dbReference>
<evidence type="ECO:0000256" key="3">
    <source>
        <dbReference type="ARBA" id="ARBA00023002"/>
    </source>
</evidence>
<name>A0A319CU53_9EURO</name>
<proteinExistence type="inferred from homology"/>
<keyword evidence="7" id="KW-1185">Reference proteome</keyword>
<dbReference type="InterPro" id="IPR020904">
    <property type="entry name" value="Sc_DH/Rdtase_CS"/>
</dbReference>
<feature type="domain" description="Ketoreductase" evidence="5">
    <location>
        <begin position="6"/>
        <end position="185"/>
    </location>
</feature>
<dbReference type="GO" id="GO:0044550">
    <property type="term" value="P:secondary metabolite biosynthetic process"/>
    <property type="evidence" value="ECO:0007669"/>
    <property type="project" value="UniProtKB-ARBA"/>
</dbReference>